<dbReference type="PANTHER" id="PTHR31183:SF1">
    <property type="entry name" value="CILIA- AND FLAGELLA-ASSOCIATED PROTEIN 53"/>
    <property type="match status" value="1"/>
</dbReference>
<evidence type="ECO:0000256" key="1">
    <source>
        <dbReference type="ARBA" id="ARBA00004138"/>
    </source>
</evidence>
<organism evidence="5 6">
    <name type="scientific">Aduncisulcus paluster</name>
    <dbReference type="NCBI Taxonomy" id="2918883"/>
    <lineage>
        <taxon>Eukaryota</taxon>
        <taxon>Metamonada</taxon>
        <taxon>Carpediemonas-like organisms</taxon>
        <taxon>Aduncisulcus</taxon>
    </lineage>
</organism>
<dbReference type="InterPro" id="IPR043596">
    <property type="entry name" value="CFAP53/TCHP"/>
</dbReference>
<name>A0ABQ5KPF0_9EUKA</name>
<dbReference type="Proteomes" id="UP001057375">
    <property type="component" value="Unassembled WGS sequence"/>
</dbReference>
<accession>A0ABQ5KPF0</accession>
<evidence type="ECO:0000256" key="2">
    <source>
        <dbReference type="ARBA" id="ARBA00023069"/>
    </source>
</evidence>
<proteinExistence type="predicted"/>
<evidence type="ECO:0000256" key="4">
    <source>
        <dbReference type="SAM" id="Coils"/>
    </source>
</evidence>
<comment type="caution">
    <text evidence="5">The sequence shown here is derived from an EMBL/GenBank/DDBJ whole genome shotgun (WGS) entry which is preliminary data.</text>
</comment>
<feature type="coiled-coil region" evidence="4">
    <location>
        <begin position="391"/>
        <end position="421"/>
    </location>
</feature>
<feature type="coiled-coil region" evidence="4">
    <location>
        <begin position="30"/>
        <end position="93"/>
    </location>
</feature>
<protein>
    <submittedName>
        <fullName evidence="5">Multi-domain containing protein</fullName>
    </submittedName>
</protein>
<sequence>MDPYFEQRSAARAFKARCLREYNRLKALQSANLKRRKQQLRDLLVAEEEMYRQEFIALQPTIEDKVSGMKQKLSEIRERKKDEHQKYAKQQRERAWRTGCDEVREYDTRLENRLVKDAIQLQIEEKKMLAEYQKREDDYFVQQDAQDVAKKLKREKDEKARRTTMNQTFRLGLDSQMAVRDSTLQRERKQRLEDNKAFTRRAEDRIKQEKDEYLAQRAHDREHAALLTEFTAIKSKRDQRMRDEERRQDEEFAAQCAADAKAAYDADQDRRSQHARYMCDYMEYQKQLKDQEKQQEKEVEKYFLQDQARLTAAAEAKDRAAEEKRRVLAKQCYSTCDELIASRQKAMDDIENDIREEGIRAHRDRQRYFDDEARKEKAKRLAAKEDQKLLLAQAAAKRQAIADEKQKLKDEEKAMLEAQAAETRRIKSEVAATEQQLRGRGGSRQFKRTMAEWYY</sequence>
<dbReference type="PANTHER" id="PTHR31183">
    <property type="entry name" value="TRICHOPLEIN KERATIN FILAMENT-BINDING PROTEIN FAMILY MEMBER"/>
    <property type="match status" value="1"/>
</dbReference>
<feature type="coiled-coil region" evidence="4">
    <location>
        <begin position="274"/>
        <end position="305"/>
    </location>
</feature>
<evidence type="ECO:0000313" key="6">
    <source>
        <dbReference type="Proteomes" id="UP001057375"/>
    </source>
</evidence>
<keyword evidence="6" id="KW-1185">Reference proteome</keyword>
<gene>
    <name evidence="5" type="ORF">ADUPG1_007747</name>
</gene>
<reference evidence="5" key="1">
    <citation type="submission" date="2022-03" db="EMBL/GenBank/DDBJ databases">
        <title>Draft genome sequence of Aduncisulcus paluster, a free-living microaerophilic Fornicata.</title>
        <authorList>
            <person name="Yuyama I."/>
            <person name="Kume K."/>
            <person name="Tamura T."/>
            <person name="Inagaki Y."/>
            <person name="Hashimoto T."/>
        </authorList>
    </citation>
    <scope>NUCLEOTIDE SEQUENCE</scope>
    <source>
        <strain evidence="5">NY0171</strain>
    </source>
</reference>
<dbReference type="EMBL" id="BQXS01010803">
    <property type="protein sequence ID" value="GKT34387.1"/>
    <property type="molecule type" value="Genomic_DNA"/>
</dbReference>
<evidence type="ECO:0000256" key="3">
    <source>
        <dbReference type="ARBA" id="ARBA00023273"/>
    </source>
</evidence>
<comment type="subcellular location">
    <subcellularLocation>
        <location evidence="1">Cell projection</location>
        <location evidence="1">Cilium</location>
    </subcellularLocation>
</comment>
<keyword evidence="4" id="KW-0175">Coiled coil</keyword>
<keyword evidence="2" id="KW-0969">Cilium</keyword>
<keyword evidence="3" id="KW-0966">Cell projection</keyword>
<evidence type="ECO:0000313" key="5">
    <source>
        <dbReference type="EMBL" id="GKT34387.1"/>
    </source>
</evidence>